<evidence type="ECO:0000256" key="4">
    <source>
        <dbReference type="ARBA" id="ARBA00023203"/>
    </source>
</evidence>
<dbReference type="InterPro" id="IPR036723">
    <property type="entry name" value="Alpha-catenin/vinculin-like_sf"/>
</dbReference>
<feature type="region of interest" description="Disordered" evidence="5">
    <location>
        <begin position="620"/>
        <end position="642"/>
    </location>
</feature>
<name>F2UM91_SALR5</name>
<protein>
    <recommendedName>
        <fullName evidence="8">Vinculin</fullName>
    </recommendedName>
</protein>
<evidence type="ECO:0000256" key="1">
    <source>
        <dbReference type="ARBA" id="ARBA00004496"/>
    </source>
</evidence>
<dbReference type="SUPFAM" id="SSF47220">
    <property type="entry name" value="alpha-catenin/vinculin-like"/>
    <property type="match status" value="4"/>
</dbReference>
<dbReference type="Gene3D" id="1.20.120.230">
    <property type="entry name" value="Alpha-catenin/vinculin-like"/>
    <property type="match status" value="2"/>
</dbReference>
<accession>F2UM91</accession>
<evidence type="ECO:0008006" key="8">
    <source>
        <dbReference type="Google" id="ProtNLM"/>
    </source>
</evidence>
<dbReference type="InterPro" id="IPR006077">
    <property type="entry name" value="Vinculin/catenin"/>
</dbReference>
<feature type="region of interest" description="Disordered" evidence="5">
    <location>
        <begin position="1"/>
        <end position="29"/>
    </location>
</feature>
<evidence type="ECO:0000256" key="5">
    <source>
        <dbReference type="SAM" id="MobiDB-lite"/>
    </source>
</evidence>
<dbReference type="GO" id="GO:0007155">
    <property type="term" value="P:cell adhesion"/>
    <property type="evidence" value="ECO:0007669"/>
    <property type="project" value="InterPro"/>
</dbReference>
<dbReference type="AlphaFoldDB" id="F2UM91"/>
<gene>
    <name evidence="6" type="ORF">PTSG_09306</name>
</gene>
<dbReference type="EMBL" id="GL832982">
    <property type="protein sequence ID" value="EGD78240.1"/>
    <property type="molecule type" value="Genomic_DNA"/>
</dbReference>
<dbReference type="KEGG" id="sre:PTSG_09306"/>
<feature type="compositionally biased region" description="Low complexity" evidence="5">
    <location>
        <begin position="687"/>
        <end position="708"/>
    </location>
</feature>
<reference evidence="6" key="1">
    <citation type="submission" date="2009-08" db="EMBL/GenBank/DDBJ databases">
        <title>Annotation of Salpingoeca rosetta.</title>
        <authorList>
            <consortium name="The Broad Institute Genome Sequencing Platform"/>
            <person name="Russ C."/>
            <person name="Cuomo C."/>
            <person name="Burger G."/>
            <person name="Gray M.W."/>
            <person name="Holland P.W.H."/>
            <person name="King N."/>
            <person name="Lang F.B.F."/>
            <person name="Roger A.J."/>
            <person name="Ruiz-Trillo I."/>
            <person name="Young S.K."/>
            <person name="Zeng Q."/>
            <person name="Gargeya S."/>
            <person name="Alvarado L."/>
            <person name="Berlin A."/>
            <person name="Chapman S.B."/>
            <person name="Chen Z."/>
            <person name="Freedman E."/>
            <person name="Gellesch M."/>
            <person name="Goldberg J."/>
            <person name="Griggs A."/>
            <person name="Gujja S."/>
            <person name="Heilman E."/>
            <person name="Heiman D."/>
            <person name="Howarth C."/>
            <person name="Mehta T."/>
            <person name="Neiman D."/>
            <person name="Pearson M."/>
            <person name="Roberts A."/>
            <person name="Saif S."/>
            <person name="Shea T."/>
            <person name="Shenoy N."/>
            <person name="Sisk P."/>
            <person name="Stolte C."/>
            <person name="Sykes S."/>
            <person name="White J."/>
            <person name="Yandava C."/>
            <person name="Haas B."/>
            <person name="Nusbaum C."/>
            <person name="Birren B."/>
        </authorList>
    </citation>
    <scope>NUCLEOTIDE SEQUENCE</scope>
    <source>
        <strain evidence="6">ATCC 50818</strain>
    </source>
</reference>
<evidence type="ECO:0000256" key="3">
    <source>
        <dbReference type="ARBA" id="ARBA00022490"/>
    </source>
</evidence>
<dbReference type="OrthoDB" id="29742at2759"/>
<dbReference type="GO" id="GO:0005737">
    <property type="term" value="C:cytoplasm"/>
    <property type="evidence" value="ECO:0007669"/>
    <property type="project" value="UniProtKB-SubCell"/>
</dbReference>
<dbReference type="InterPro" id="IPR017997">
    <property type="entry name" value="Vinculin"/>
</dbReference>
<keyword evidence="4" id="KW-0009">Actin-binding</keyword>
<dbReference type="RefSeq" id="XP_004989563.1">
    <property type="nucleotide sequence ID" value="XM_004989506.1"/>
</dbReference>
<feature type="region of interest" description="Disordered" evidence="5">
    <location>
        <begin position="654"/>
        <end position="737"/>
    </location>
</feature>
<proteinExistence type="inferred from homology"/>
<keyword evidence="7" id="KW-1185">Reference proteome</keyword>
<dbReference type="PRINTS" id="PR00806">
    <property type="entry name" value="VINCULIN"/>
</dbReference>
<dbReference type="GeneID" id="16070113"/>
<comment type="similarity">
    <text evidence="2">Belongs to the vinculin/alpha-catenin family.</text>
</comment>
<dbReference type="Proteomes" id="UP000007799">
    <property type="component" value="Unassembled WGS sequence"/>
</dbReference>
<organism evidence="6 7">
    <name type="scientific">Salpingoeca rosetta (strain ATCC 50818 / BSB-021)</name>
    <dbReference type="NCBI Taxonomy" id="946362"/>
    <lineage>
        <taxon>Eukaryota</taxon>
        <taxon>Choanoflagellata</taxon>
        <taxon>Craspedida</taxon>
        <taxon>Salpingoecidae</taxon>
        <taxon>Salpingoeca</taxon>
    </lineage>
</organism>
<dbReference type="OMA" id="ANNLCEL"/>
<dbReference type="eggNOG" id="KOG3681">
    <property type="taxonomic scope" value="Eukaryota"/>
</dbReference>
<evidence type="ECO:0000256" key="2">
    <source>
        <dbReference type="ARBA" id="ARBA00008376"/>
    </source>
</evidence>
<dbReference type="GO" id="GO:0051015">
    <property type="term" value="F:actin filament binding"/>
    <property type="evidence" value="ECO:0007669"/>
    <property type="project" value="InterPro"/>
</dbReference>
<dbReference type="Gene3D" id="1.20.120.810">
    <property type="entry name" value="Vinculin, Vh2 four-helix bundle"/>
    <property type="match status" value="2"/>
</dbReference>
<sequence>MDSGVPVEEQQQHQQQQSGMDAGTAATRPDVRVHTKSIEAVLLPIADQVGELMILDERARHEGKGIPDLTQAAESVGVAVQNLVQVGQQAMGQGDDLLKSRMPVACEQIQAAAKLFMDAAIELKLDPLAASSRSLLVQAARGLLDGTTNVLMTFDAYEVRKIVVLGETIIELLASAKAVSTLEELVVLIKNLIEFTQYVETRQRELLNAGVRNRIIVANEALRKTSPLLVTSLRTYIGNKDNEQAKASRNYAIEEALSAVHDIIMGVSNTEGEAAREETSSNTYCQTFDEAMAGLHAVNVAPMDPQELHTDIENVLQHAEDVAEATSNPRRAEVVRAALGSLRKSADAFTAAAPAEKPDLAAQVREHMQGLDQVIRTAIAEQVADVVIEQENHEPSTELVANTTRADEPPEHFEAAVKRFHDRTQHLLKASERMASVSDDTRRVNIINTTSKQVDSYAKQMEAAARVVHSNPQDETAQQHLALIKQTLEHRTDLLKATVSSMVDAPRMVAVAGENTQVHLDQGSAGAAAGNTEAVENEVAAVDKQVHLLVNVANSEVENSEDPDFRTPIDKASQHLQQVHPRATADLRAWAAAPKDDKCRVAATKSSTDLKRGIRNLQLAVKGEPVPEESTATPDDDTGPDLAETVDQFQQEAVARERGGFSVSDGEESDGEVLEKASKPAQRKKPAPLAVPTQAPTATATATSSSSARDQQEPPATPETPHTPRLSVFEQKNPPTGPIAVAAFSLKKETDRWSERKNPIVTTAKSMAEQMASMAKIASHEEDAPAVQSPGIKGDMIGTAKGIAEQAKSIRLQAMDVAENCSDKRLKADLLYLCDRLPTISTQLKIIASVKAASSSQSSDADAMLIKNAQNLMDTVQRTVRACEAASLKLFTAAANTAVAAIKWRRKTHTALAAPPAS</sequence>
<evidence type="ECO:0000313" key="6">
    <source>
        <dbReference type="EMBL" id="EGD78240.1"/>
    </source>
</evidence>
<dbReference type="FunCoup" id="F2UM91">
    <property type="interactions" value="488"/>
</dbReference>
<comment type="subcellular location">
    <subcellularLocation>
        <location evidence="1">Cytoplasm</location>
    </subcellularLocation>
</comment>
<keyword evidence="3" id="KW-0963">Cytoplasm</keyword>
<dbReference type="Pfam" id="PF01044">
    <property type="entry name" value="Vinculin"/>
    <property type="match status" value="1"/>
</dbReference>
<dbReference type="PANTHER" id="PTHR46180">
    <property type="entry name" value="VINCULIN"/>
    <property type="match status" value="1"/>
</dbReference>
<dbReference type="InParanoid" id="F2UM91"/>
<evidence type="ECO:0000313" key="7">
    <source>
        <dbReference type="Proteomes" id="UP000007799"/>
    </source>
</evidence>
<dbReference type="STRING" id="946362.F2UM91"/>